<dbReference type="Pfam" id="PF13401">
    <property type="entry name" value="AAA_22"/>
    <property type="match status" value="1"/>
</dbReference>
<dbReference type="SUPFAM" id="SSF52540">
    <property type="entry name" value="P-loop containing nucleoside triphosphate hydrolases"/>
    <property type="match status" value="1"/>
</dbReference>
<dbReference type="RefSeq" id="WP_167941442.1">
    <property type="nucleotide sequence ID" value="NZ_JAATJA010000002.1"/>
</dbReference>
<evidence type="ECO:0000259" key="1">
    <source>
        <dbReference type="Pfam" id="PF13401"/>
    </source>
</evidence>
<comment type="caution">
    <text evidence="2">The sequence shown here is derived from an EMBL/GenBank/DDBJ whole genome shotgun (WGS) entry which is preliminary data.</text>
</comment>
<dbReference type="InterPro" id="IPR027417">
    <property type="entry name" value="P-loop_NTPase"/>
</dbReference>
<dbReference type="EMBL" id="JAATJA010000002">
    <property type="protein sequence ID" value="NJB68369.1"/>
    <property type="molecule type" value="Genomic_DNA"/>
</dbReference>
<feature type="domain" description="ORC1/DEAH AAA+ ATPase" evidence="1">
    <location>
        <begin position="44"/>
        <end position="177"/>
    </location>
</feature>
<name>A0A846QUP4_9BACT</name>
<evidence type="ECO:0000313" key="3">
    <source>
        <dbReference type="Proteomes" id="UP000580856"/>
    </source>
</evidence>
<dbReference type="AlphaFoldDB" id="A0A846QUP4"/>
<dbReference type="Proteomes" id="UP000580856">
    <property type="component" value="Unassembled WGS sequence"/>
</dbReference>
<dbReference type="InterPro" id="IPR052026">
    <property type="entry name" value="ExeA_AAA_ATPase_DNA-bind"/>
</dbReference>
<dbReference type="Gene3D" id="3.40.50.300">
    <property type="entry name" value="P-loop containing nucleotide triphosphate hydrolases"/>
    <property type="match status" value="1"/>
</dbReference>
<gene>
    <name evidence="2" type="ORF">GGQ74_002042</name>
</gene>
<dbReference type="PANTHER" id="PTHR35894:SF1">
    <property type="entry name" value="PHOSPHORIBULOKINASE _ URIDINE KINASE FAMILY"/>
    <property type="match status" value="1"/>
</dbReference>
<accession>A0A846QUP4</accession>
<reference evidence="2 3" key="1">
    <citation type="submission" date="2020-03" db="EMBL/GenBank/DDBJ databases">
        <title>Genomic Encyclopedia of Type Strains, Phase IV (KMG-IV): sequencing the most valuable type-strain genomes for metagenomic binning, comparative biology and taxonomic classification.</title>
        <authorList>
            <person name="Goeker M."/>
        </authorList>
    </citation>
    <scope>NUCLEOTIDE SEQUENCE [LARGE SCALE GENOMIC DNA]</scope>
    <source>
        <strain evidence="2 3">DSM 24233</strain>
    </source>
</reference>
<dbReference type="GO" id="GO:0016887">
    <property type="term" value="F:ATP hydrolysis activity"/>
    <property type="evidence" value="ECO:0007669"/>
    <property type="project" value="InterPro"/>
</dbReference>
<dbReference type="InterPro" id="IPR049945">
    <property type="entry name" value="AAA_22"/>
</dbReference>
<sequence>MSCLSHFGLRERPFEGNTNVRFFYVSQGHGEALARLRYLVRDRNMGIGVLTGEIGSGKTITRNVLEKMLDTAAFRVISLESSNLPFVHLLAEFIRQLEGHPPDLTGLTKYELLFRFRKLVLDRVHLKGRHLAVFLDEVQQMHPRTLDELKNLTNLSGGGENLLTMILVGQPEFRDVLNAMPQLDQRVSLRFHLNFLAGDEVGRYIEHRLRMAGRRSADPVFEPEAMDLVYRESQGIPRLVNRICKLSLDQAYSLQAGAVSGDVVAGIIDDLHLQKGDCREVSRRKWHSSVQ</sequence>
<organism evidence="2 3">
    <name type="scientific">Desulfobaculum xiamenense</name>
    <dbReference type="NCBI Taxonomy" id="995050"/>
    <lineage>
        <taxon>Bacteria</taxon>
        <taxon>Pseudomonadati</taxon>
        <taxon>Thermodesulfobacteriota</taxon>
        <taxon>Desulfovibrionia</taxon>
        <taxon>Desulfovibrionales</taxon>
        <taxon>Desulfovibrionaceae</taxon>
        <taxon>Desulfobaculum</taxon>
    </lineage>
</organism>
<keyword evidence="3" id="KW-1185">Reference proteome</keyword>
<proteinExistence type="predicted"/>
<protein>
    <submittedName>
        <fullName evidence="2">General secretion pathway protein A</fullName>
    </submittedName>
</protein>
<dbReference type="PANTHER" id="PTHR35894">
    <property type="entry name" value="GENERAL SECRETION PATHWAY PROTEIN A-RELATED"/>
    <property type="match status" value="1"/>
</dbReference>
<evidence type="ECO:0000313" key="2">
    <source>
        <dbReference type="EMBL" id="NJB68369.1"/>
    </source>
</evidence>